<reference evidence="1" key="1">
    <citation type="submission" date="2022-08" db="UniProtKB">
        <authorList>
            <consortium name="EnsemblMetazoa"/>
        </authorList>
    </citation>
    <scope>IDENTIFICATION</scope>
    <source>
        <strain evidence="1">05x7-T-G4-1.051#20</strain>
    </source>
</reference>
<protein>
    <submittedName>
        <fullName evidence="1">Uncharacterized protein</fullName>
    </submittedName>
</protein>
<dbReference type="EnsemblMetazoa" id="G23171.3">
    <property type="protein sequence ID" value="G23171.3:cds"/>
    <property type="gene ID" value="G23171"/>
</dbReference>
<evidence type="ECO:0000313" key="2">
    <source>
        <dbReference type="Proteomes" id="UP000005408"/>
    </source>
</evidence>
<keyword evidence="2" id="KW-1185">Reference proteome</keyword>
<sequence length="223" mass="25543">MCEEDPYAIRLIPTMRVCMKNGKWFTLDNRRLGVFRRLEEDGHITDVDVNVVSSDRLTARKFTATNGGREEEYIILSHGTQVRGELNIEGVGDLIPAVCSQDSIRSTFDNGQSIHSTLRACEQNPMAICQIPTIRVCMKNGRWYTLDNRRLWVFKKLEESGRITDVNVDIVSEDDLTANKFTTTNGGVSVRIRQPRDDLDDYDEYDDGLLYDGDDSNDFDDFW</sequence>
<dbReference type="PANTHER" id="PTHR35378:SF1">
    <property type="entry name" value="C2H2-TYPE DOMAIN-CONTAINING PROTEIN"/>
    <property type="match status" value="1"/>
</dbReference>
<dbReference type="AlphaFoldDB" id="A0A8W8KDQ4"/>
<evidence type="ECO:0000313" key="1">
    <source>
        <dbReference type="EnsemblMetazoa" id="G23171.3:cds"/>
    </source>
</evidence>
<accession>A0A8W8KDQ4</accession>
<organism evidence="1 2">
    <name type="scientific">Magallana gigas</name>
    <name type="common">Pacific oyster</name>
    <name type="synonym">Crassostrea gigas</name>
    <dbReference type="NCBI Taxonomy" id="29159"/>
    <lineage>
        <taxon>Eukaryota</taxon>
        <taxon>Metazoa</taxon>
        <taxon>Spiralia</taxon>
        <taxon>Lophotrochozoa</taxon>
        <taxon>Mollusca</taxon>
        <taxon>Bivalvia</taxon>
        <taxon>Autobranchia</taxon>
        <taxon>Pteriomorphia</taxon>
        <taxon>Ostreida</taxon>
        <taxon>Ostreoidea</taxon>
        <taxon>Ostreidae</taxon>
        <taxon>Magallana</taxon>
    </lineage>
</organism>
<dbReference type="PANTHER" id="PTHR35378">
    <property type="entry name" value="UNNAMED PRODUCT"/>
    <property type="match status" value="1"/>
</dbReference>
<name>A0A8W8KDQ4_MAGGI</name>
<proteinExistence type="predicted"/>
<dbReference type="Proteomes" id="UP000005408">
    <property type="component" value="Unassembled WGS sequence"/>
</dbReference>